<organism evidence="1 2">
    <name type="scientific">Streptomyces lateritius</name>
    <dbReference type="NCBI Taxonomy" id="67313"/>
    <lineage>
        <taxon>Bacteria</taxon>
        <taxon>Bacillati</taxon>
        <taxon>Actinomycetota</taxon>
        <taxon>Actinomycetes</taxon>
        <taxon>Kitasatosporales</taxon>
        <taxon>Streptomycetaceae</taxon>
        <taxon>Streptomyces</taxon>
    </lineage>
</organism>
<evidence type="ECO:0000313" key="2">
    <source>
        <dbReference type="Proteomes" id="UP001603013"/>
    </source>
</evidence>
<gene>
    <name evidence="1" type="ORF">ACF05T_27435</name>
</gene>
<dbReference type="EMBL" id="JBIBSM010000017">
    <property type="protein sequence ID" value="MFF8279797.1"/>
    <property type="molecule type" value="Genomic_DNA"/>
</dbReference>
<sequence length="72" mass="7730">MESVERYELTFPVSGDSIIVSRTERKGAGGHPVYADETGIVQAEINEQGQVRMVASGGHQSHDVPVRAVPVP</sequence>
<dbReference type="Proteomes" id="UP001603013">
    <property type="component" value="Unassembled WGS sequence"/>
</dbReference>
<reference evidence="1 2" key="1">
    <citation type="submission" date="2024-10" db="EMBL/GenBank/DDBJ databases">
        <title>The Natural Products Discovery Center: Release of the First 8490 Sequenced Strains for Exploring Actinobacteria Biosynthetic Diversity.</title>
        <authorList>
            <person name="Kalkreuter E."/>
            <person name="Kautsar S.A."/>
            <person name="Yang D."/>
            <person name="Bader C.D."/>
            <person name="Teijaro C.N."/>
            <person name="Fluegel L."/>
            <person name="Davis C.M."/>
            <person name="Simpson J.R."/>
            <person name="Lauterbach L."/>
            <person name="Steele A.D."/>
            <person name="Gui C."/>
            <person name="Meng S."/>
            <person name="Li G."/>
            <person name="Viehrig K."/>
            <person name="Ye F."/>
            <person name="Su P."/>
            <person name="Kiefer A.F."/>
            <person name="Nichols A."/>
            <person name="Cepeda A.J."/>
            <person name="Yan W."/>
            <person name="Fan B."/>
            <person name="Jiang Y."/>
            <person name="Adhikari A."/>
            <person name="Zheng C.-J."/>
            <person name="Schuster L."/>
            <person name="Cowan T.M."/>
            <person name="Smanski M.J."/>
            <person name="Chevrette M.G."/>
            <person name="De Carvalho L.P.S."/>
            <person name="Shen B."/>
        </authorList>
    </citation>
    <scope>NUCLEOTIDE SEQUENCE [LARGE SCALE GENOMIC DNA]</scope>
    <source>
        <strain evidence="1 2">NPDC015755</strain>
    </source>
</reference>
<evidence type="ECO:0000313" key="1">
    <source>
        <dbReference type="EMBL" id="MFF8279797.1"/>
    </source>
</evidence>
<dbReference type="InterPro" id="IPR046263">
    <property type="entry name" value="DUF6296"/>
</dbReference>
<protein>
    <submittedName>
        <fullName evidence="1">DUF6296 family protein</fullName>
    </submittedName>
</protein>
<comment type="caution">
    <text evidence="1">The sequence shown here is derived from an EMBL/GenBank/DDBJ whole genome shotgun (WGS) entry which is preliminary data.</text>
</comment>
<accession>A0ABW6YJX1</accession>
<name>A0ABW6YJX1_9ACTN</name>
<keyword evidence="2" id="KW-1185">Reference proteome</keyword>
<dbReference type="Pfam" id="PF19813">
    <property type="entry name" value="DUF6296"/>
    <property type="match status" value="1"/>
</dbReference>
<proteinExistence type="predicted"/>
<dbReference type="RefSeq" id="WP_158993128.1">
    <property type="nucleotide sequence ID" value="NZ_BMTO01000007.1"/>
</dbReference>